<gene>
    <name evidence="2" type="ORF">GIB67_013299</name>
</gene>
<sequence>MQIQDNYGASGYFLEIGGTNKRKHVETLKLTEVSASDKLQSFRASKETVKVVSWTLIRHLDQESNIPINTLLKRTEFNSKLVVVLSMMDECFMPTFDRQSDRTLTGSITVASTPQFWRGVMKPSLQHPSVCRDTKLALDGDEKMGNMVAHDVQDITKEDGEIIEAVEQSKVDIIVPAQKITEQAKDVQAHQAGLMEQKAQEGSVNVVNSDLPTSEDDTDTGYVPDLDRGFYSDIEHYISVWATPVKKPRVTSRRTITVNGIIRI</sequence>
<dbReference type="EMBL" id="JACGCM010002086">
    <property type="protein sequence ID" value="KAF6144948.1"/>
    <property type="molecule type" value="Genomic_DNA"/>
</dbReference>
<feature type="compositionally biased region" description="Polar residues" evidence="1">
    <location>
        <begin position="201"/>
        <end position="212"/>
    </location>
</feature>
<feature type="region of interest" description="Disordered" evidence="1">
    <location>
        <begin position="201"/>
        <end position="221"/>
    </location>
</feature>
<dbReference type="Proteomes" id="UP000541444">
    <property type="component" value="Unassembled WGS sequence"/>
</dbReference>
<keyword evidence="3" id="KW-1185">Reference proteome</keyword>
<reference evidence="2 3" key="1">
    <citation type="journal article" date="2020" name="IScience">
        <title>Genome Sequencing of the Endangered Kingdonia uniflora (Circaeasteraceae, Ranunculales) Reveals Potential Mechanisms of Evolutionary Specialization.</title>
        <authorList>
            <person name="Sun Y."/>
            <person name="Deng T."/>
            <person name="Zhang A."/>
            <person name="Moore M.J."/>
            <person name="Landis J.B."/>
            <person name="Lin N."/>
            <person name="Zhang H."/>
            <person name="Zhang X."/>
            <person name="Huang J."/>
            <person name="Zhang X."/>
            <person name="Sun H."/>
            <person name="Wang H."/>
        </authorList>
    </citation>
    <scope>NUCLEOTIDE SEQUENCE [LARGE SCALE GENOMIC DNA]</scope>
    <source>
        <strain evidence="2">TB1705</strain>
        <tissue evidence="2">Leaf</tissue>
    </source>
</reference>
<evidence type="ECO:0000313" key="3">
    <source>
        <dbReference type="Proteomes" id="UP000541444"/>
    </source>
</evidence>
<name>A0A7J7LQX6_9MAGN</name>
<accession>A0A7J7LQX6</accession>
<organism evidence="2 3">
    <name type="scientific">Kingdonia uniflora</name>
    <dbReference type="NCBI Taxonomy" id="39325"/>
    <lineage>
        <taxon>Eukaryota</taxon>
        <taxon>Viridiplantae</taxon>
        <taxon>Streptophyta</taxon>
        <taxon>Embryophyta</taxon>
        <taxon>Tracheophyta</taxon>
        <taxon>Spermatophyta</taxon>
        <taxon>Magnoliopsida</taxon>
        <taxon>Ranunculales</taxon>
        <taxon>Circaeasteraceae</taxon>
        <taxon>Kingdonia</taxon>
    </lineage>
</organism>
<evidence type="ECO:0000256" key="1">
    <source>
        <dbReference type="SAM" id="MobiDB-lite"/>
    </source>
</evidence>
<dbReference type="AlphaFoldDB" id="A0A7J7LQX6"/>
<comment type="caution">
    <text evidence="2">The sequence shown here is derived from an EMBL/GenBank/DDBJ whole genome shotgun (WGS) entry which is preliminary data.</text>
</comment>
<protein>
    <submittedName>
        <fullName evidence="2">Uncharacterized protein</fullName>
    </submittedName>
</protein>
<evidence type="ECO:0000313" key="2">
    <source>
        <dbReference type="EMBL" id="KAF6144948.1"/>
    </source>
</evidence>
<proteinExistence type="predicted"/>
<dbReference type="OrthoDB" id="1933837at2759"/>